<dbReference type="Proteomes" id="UP000003167">
    <property type="component" value="Unassembled WGS sequence"/>
</dbReference>
<proteinExistence type="predicted"/>
<reference evidence="2 3" key="1">
    <citation type="submission" date="2011-12" db="EMBL/GenBank/DDBJ databases">
        <title>The Genome Sequence of Prevotella maculosa OT 289.</title>
        <authorList>
            <consortium name="The Broad Institute Genome Sequencing Platform"/>
            <person name="Earl A."/>
            <person name="Ward D."/>
            <person name="Feldgarden M."/>
            <person name="Gevers D."/>
            <person name="Izard J."/>
            <person name="Blanton J.M."/>
            <person name="Mathney J."/>
            <person name="Tanner A.C."/>
            <person name="Dewhirst F.E."/>
            <person name="Young S.K."/>
            <person name="Zeng Q."/>
            <person name="Gargeya S."/>
            <person name="Fitzgerald M."/>
            <person name="Haas B."/>
            <person name="Abouelleil A."/>
            <person name="Alvarado L."/>
            <person name="Arachchi H.M."/>
            <person name="Berlin A."/>
            <person name="Chapman S.B."/>
            <person name="Gearin G."/>
            <person name="Goldberg J."/>
            <person name="Griggs A."/>
            <person name="Gujja S."/>
            <person name="Hansen M."/>
            <person name="Heiman D."/>
            <person name="Howarth C."/>
            <person name="Larimer J."/>
            <person name="Lui A."/>
            <person name="MacDonald P.J.P."/>
            <person name="McCowen C."/>
            <person name="Montmayeur A."/>
            <person name="Murphy C."/>
            <person name="Neiman D."/>
            <person name="Pearson M."/>
            <person name="Priest M."/>
            <person name="Roberts A."/>
            <person name="Saif S."/>
            <person name="Shea T."/>
            <person name="Sisk P."/>
            <person name="Stolte C."/>
            <person name="Sykes S."/>
            <person name="Wortman J."/>
            <person name="Nusbaum C."/>
            <person name="Birren B."/>
        </authorList>
    </citation>
    <scope>NUCLEOTIDE SEQUENCE [LARGE SCALE GENOMIC DNA]</scope>
    <source>
        <strain evidence="2 3">OT 289</strain>
    </source>
</reference>
<dbReference type="OrthoDB" id="1074546at2"/>
<keyword evidence="3" id="KW-1185">Reference proteome</keyword>
<protein>
    <recommendedName>
        <fullName evidence="4">WG repeat-containing protein</fullName>
    </recommendedName>
</protein>
<evidence type="ECO:0000256" key="1">
    <source>
        <dbReference type="SAM" id="SignalP"/>
    </source>
</evidence>
<dbReference type="EMBL" id="AGEK01000030">
    <property type="protein sequence ID" value="EHO68869.1"/>
    <property type="molecule type" value="Genomic_DNA"/>
</dbReference>
<gene>
    <name evidence="2" type="ORF">HMPREF9944_01734</name>
</gene>
<name>H1HNJ0_9BACT</name>
<sequence>MNKHRMKKTAVLLLFCCCFATDFRAQQVLKLPEVDAIGYDIGGVGLYAYTRIGNDLYIKRNVDIGSDDAGVDKGSYMRRIKWNVSESADTVTGTEIRAAQKGVIDALDLRPATLSDYVGHTFDINDNNTWRRIHEHSSLVLKFLSRNIVAVQELYHGCKEGYADYRTSMTIIPDSVVMWRVANSHYLLPTIIEMKGGKRMFVFRANGRSYMLIPTEKGDRLVRFGWIRMPAYLTLAGRKYDDTAPDDFCFFQMKEFYGVHRTAGKCRLIDAFDNNVLGKDYDTITYDRGFFIAKAGQAVDVFNLYLKKLNLGTVKEAREITRCVIGCIEVLNKTGPAYYDELGKRVSNPIKQPLYLCGTVPHWTFTILKKHGKYLLQKYTGGPGVREDKEEYFALSGCLPSDSVAFTDGRKETSYDGNSSFLDDINVSPQWIKVQRNGKSGIIGYQYDQPNNAKPKTVVCRDHGWERKKRVYPIANITGETLLPIDNDSIYFGSDGLTYFFKHGKIGLFPRHKEPRYTAIKQQTESFYHIIKDGKAGWLDIKTYREYF</sequence>
<organism evidence="2 3">
    <name type="scientific">Segatella maculosa OT 289</name>
    <dbReference type="NCBI Taxonomy" id="999422"/>
    <lineage>
        <taxon>Bacteria</taxon>
        <taxon>Pseudomonadati</taxon>
        <taxon>Bacteroidota</taxon>
        <taxon>Bacteroidia</taxon>
        <taxon>Bacteroidales</taxon>
        <taxon>Prevotellaceae</taxon>
        <taxon>Segatella</taxon>
    </lineage>
</organism>
<evidence type="ECO:0000313" key="2">
    <source>
        <dbReference type="EMBL" id="EHO68869.1"/>
    </source>
</evidence>
<feature type="signal peptide" evidence="1">
    <location>
        <begin position="1"/>
        <end position="25"/>
    </location>
</feature>
<dbReference type="RefSeq" id="WP_008565729.1">
    <property type="nucleotide sequence ID" value="NZ_JH594505.1"/>
</dbReference>
<accession>H1HNJ0</accession>
<dbReference type="AlphaFoldDB" id="H1HNJ0"/>
<keyword evidence="1" id="KW-0732">Signal</keyword>
<feature type="chain" id="PRO_5003550199" description="WG repeat-containing protein" evidence="1">
    <location>
        <begin position="26"/>
        <end position="548"/>
    </location>
</feature>
<evidence type="ECO:0000313" key="3">
    <source>
        <dbReference type="Proteomes" id="UP000003167"/>
    </source>
</evidence>
<dbReference type="HOGENOM" id="CLU_040272_0_0_10"/>
<evidence type="ECO:0008006" key="4">
    <source>
        <dbReference type="Google" id="ProtNLM"/>
    </source>
</evidence>
<dbReference type="PATRIC" id="fig|999422.3.peg.1825"/>
<comment type="caution">
    <text evidence="2">The sequence shown here is derived from an EMBL/GenBank/DDBJ whole genome shotgun (WGS) entry which is preliminary data.</text>
</comment>